<evidence type="ECO:0000313" key="3">
    <source>
        <dbReference type="Proteomes" id="UP000664521"/>
    </source>
</evidence>
<reference evidence="2" key="1">
    <citation type="submission" date="2021-03" db="EMBL/GenBank/DDBJ databases">
        <authorList>
            <person name="Tagirdzhanova G."/>
        </authorList>
    </citation>
    <scope>NUCLEOTIDE SEQUENCE</scope>
</reference>
<organism evidence="2 3">
    <name type="scientific">Heterodermia speciosa</name>
    <dbReference type="NCBI Taxonomy" id="116794"/>
    <lineage>
        <taxon>Eukaryota</taxon>
        <taxon>Fungi</taxon>
        <taxon>Dikarya</taxon>
        <taxon>Ascomycota</taxon>
        <taxon>Pezizomycotina</taxon>
        <taxon>Lecanoromycetes</taxon>
        <taxon>OSLEUM clade</taxon>
        <taxon>Lecanoromycetidae</taxon>
        <taxon>Caliciales</taxon>
        <taxon>Physciaceae</taxon>
        <taxon>Heterodermia</taxon>
    </lineage>
</organism>
<feature type="chain" id="PRO_5034609871" evidence="1">
    <location>
        <begin position="18"/>
        <end position="331"/>
    </location>
</feature>
<evidence type="ECO:0000256" key="1">
    <source>
        <dbReference type="SAM" id="SignalP"/>
    </source>
</evidence>
<keyword evidence="3" id="KW-1185">Reference proteome</keyword>
<accession>A0A8H3FM68</accession>
<protein>
    <submittedName>
        <fullName evidence="2">Uncharacterized protein</fullName>
    </submittedName>
</protein>
<feature type="signal peptide" evidence="1">
    <location>
        <begin position="1"/>
        <end position="17"/>
    </location>
</feature>
<proteinExistence type="predicted"/>
<evidence type="ECO:0000313" key="2">
    <source>
        <dbReference type="EMBL" id="CAF9926355.1"/>
    </source>
</evidence>
<dbReference type="EMBL" id="CAJPDS010000041">
    <property type="protein sequence ID" value="CAF9926355.1"/>
    <property type="molecule type" value="Genomic_DNA"/>
</dbReference>
<dbReference type="OrthoDB" id="5416558at2759"/>
<keyword evidence="1" id="KW-0732">Signal</keyword>
<dbReference type="Proteomes" id="UP000664521">
    <property type="component" value="Unassembled WGS sequence"/>
</dbReference>
<dbReference type="AlphaFoldDB" id="A0A8H3FM68"/>
<gene>
    <name evidence="2" type="ORF">HETSPECPRED_006312</name>
</gene>
<sequence>MRSGLYLSGWLIATAFASPLVVDIGPRVKDSDSDRSHNLSRAPLPWGPKEFGFETKSEGRNALDPRSLYGLALLMATMLAIGDFEGELPNNPATFVNIAFPHIGAAVYRPNPREPVPRKYVHWGLARVMNHIIREQDYKDNIYSLFWTDPNRATRKVGELYIGPSPPRMGVGNGGSQTASSLLPQALNSTEIVLGAGSQPTNGTQASIHGSSNSLTYQYDYHGDEMTVEDVVMGTLGSINEAAQFHDRSGHTTVFVGSFPRYYAFCVWTGGPGFTYSILIQSLRQAATAAMSANNFHELSIVLRNNGVEIARGGYISKPEPDRTSASVATS</sequence>
<comment type="caution">
    <text evidence="2">The sequence shown here is derived from an EMBL/GenBank/DDBJ whole genome shotgun (WGS) entry which is preliminary data.</text>
</comment>
<name>A0A8H3FM68_9LECA</name>